<dbReference type="AlphaFoldDB" id="A0A4U0Y517"/>
<dbReference type="EMBL" id="NAJQ01000011">
    <property type="protein sequence ID" value="TKA83333.1"/>
    <property type="molecule type" value="Genomic_DNA"/>
</dbReference>
<evidence type="ECO:0000313" key="3">
    <source>
        <dbReference type="Proteomes" id="UP000309340"/>
    </source>
</evidence>
<evidence type="ECO:0000313" key="2">
    <source>
        <dbReference type="EMBL" id="TKA83333.1"/>
    </source>
</evidence>
<name>A0A4U0Y517_9PEZI</name>
<accession>A0A4U0Y517</accession>
<reference evidence="2 3" key="1">
    <citation type="submission" date="2017-03" db="EMBL/GenBank/DDBJ databases">
        <title>Genomes of endolithic fungi from Antarctica.</title>
        <authorList>
            <person name="Coleine C."/>
            <person name="Masonjones S."/>
            <person name="Stajich J.E."/>
        </authorList>
    </citation>
    <scope>NUCLEOTIDE SEQUENCE [LARGE SCALE GENOMIC DNA]</scope>
    <source>
        <strain evidence="2 3">CCFEE 5184</strain>
    </source>
</reference>
<feature type="region of interest" description="Disordered" evidence="1">
    <location>
        <begin position="363"/>
        <end position="424"/>
    </location>
</feature>
<dbReference type="OrthoDB" id="3817711at2759"/>
<feature type="region of interest" description="Disordered" evidence="1">
    <location>
        <begin position="447"/>
        <end position="469"/>
    </location>
</feature>
<keyword evidence="3" id="KW-1185">Reference proteome</keyword>
<comment type="caution">
    <text evidence="2">The sequence shown here is derived from an EMBL/GenBank/DDBJ whole genome shotgun (WGS) entry which is preliminary data.</text>
</comment>
<dbReference type="Proteomes" id="UP000309340">
    <property type="component" value="Unassembled WGS sequence"/>
</dbReference>
<organism evidence="2 3">
    <name type="scientific">Friedmanniomyces simplex</name>
    <dbReference type="NCBI Taxonomy" id="329884"/>
    <lineage>
        <taxon>Eukaryota</taxon>
        <taxon>Fungi</taxon>
        <taxon>Dikarya</taxon>
        <taxon>Ascomycota</taxon>
        <taxon>Pezizomycotina</taxon>
        <taxon>Dothideomycetes</taxon>
        <taxon>Dothideomycetidae</taxon>
        <taxon>Mycosphaerellales</taxon>
        <taxon>Teratosphaeriaceae</taxon>
        <taxon>Friedmanniomyces</taxon>
    </lineage>
</organism>
<evidence type="ECO:0000256" key="1">
    <source>
        <dbReference type="SAM" id="MobiDB-lite"/>
    </source>
</evidence>
<protein>
    <submittedName>
        <fullName evidence="2">Uncharacterized protein</fullName>
    </submittedName>
</protein>
<sequence>MLEGYPLRASLEQHRDGLLSTLWALLSEYNSRGSPEADNSSAQRACSNITEFLQDPTQESGPFFPNAALHPPVGFRVNTPDTSFVQNEPPVDDWHNDPMPHDENTALTDDATLDFFIQPVDPRQDVSMVEGITDPEQTPGRPASLDVSAARQPEIGPHHPPLQALPDARQSLEETVQRGIVPSTTADTGLLCGIHALAGSLNAASPHQGIPLRVDDVMQAMFLDYNPLSQAHQLTPEHEAYLRDHLRDNLGLTLGDENYNEVWRALTASSNIGAGQLGILPRFLFQQGLIDREYAIGILVAEDGHRGVLARAYLAGDGVSDVPVVWLHNDNAARFIGAPYNHWSMFQEGGNRARLLNGLEILPPAEDSQPTNTNEYMSQDDNEHHSSSAPLQLDDDPRDVGLGIADDFVTSEENPTYRDSDNFYLPGEYTEESVVAFAGHAPSLELAAQPPPAAEGAHDPLANPILPNTPFRGGSFSSFDDAIITSHMPDTHLAEDDLNDLLPFSDSFSDWIASPIIDDTS</sequence>
<gene>
    <name evidence="2" type="ORF">B0A55_00601</name>
</gene>
<feature type="compositionally biased region" description="Polar residues" evidence="1">
    <location>
        <begin position="368"/>
        <end position="379"/>
    </location>
</feature>
<proteinExistence type="predicted"/>